<dbReference type="SUPFAM" id="SSF49562">
    <property type="entry name" value="C2 domain (Calcium/lipid-binding domain, CaLB)"/>
    <property type="match status" value="1"/>
</dbReference>
<dbReference type="Gramene" id="PHT74023">
    <property type="protein sequence ID" value="PHT74023"/>
    <property type="gene ID" value="T459_21300"/>
</dbReference>
<sequence>MEARCLYFTLFSASNLRSVRKYKKMKVYAKVSVAGKSKCTEVDLENGTNPEWNTPFKFIIPEEKIIQAQGKISIKIELFCKRNLKQDKYVGEVHLSLDSQCAKSGNNTCLVDKSGTNSESSNFGTLMYASVLGDKIIIEDSSSSEDQDCINKNQMAQIGTTIGTTILTAAVTVAVAVIAI</sequence>
<organism evidence="2 3">
    <name type="scientific">Capsicum annuum</name>
    <name type="common">Capsicum pepper</name>
    <dbReference type="NCBI Taxonomy" id="4072"/>
    <lineage>
        <taxon>Eukaryota</taxon>
        <taxon>Viridiplantae</taxon>
        <taxon>Streptophyta</taxon>
        <taxon>Embryophyta</taxon>
        <taxon>Tracheophyta</taxon>
        <taxon>Spermatophyta</taxon>
        <taxon>Magnoliopsida</taxon>
        <taxon>eudicotyledons</taxon>
        <taxon>Gunneridae</taxon>
        <taxon>Pentapetalae</taxon>
        <taxon>asterids</taxon>
        <taxon>lamiids</taxon>
        <taxon>Solanales</taxon>
        <taxon>Solanaceae</taxon>
        <taxon>Solanoideae</taxon>
        <taxon>Capsiceae</taxon>
        <taxon>Capsicum</taxon>
    </lineage>
</organism>
<dbReference type="SMR" id="A0A2G2YWD7"/>
<reference evidence="2 3" key="2">
    <citation type="journal article" date="2017" name="Genome Biol.">
        <title>New reference genome sequences of hot pepper reveal the massive evolution of plant disease-resistance genes by retroduplication.</title>
        <authorList>
            <person name="Kim S."/>
            <person name="Park J."/>
            <person name="Yeom S.I."/>
            <person name="Kim Y.M."/>
            <person name="Seo E."/>
            <person name="Kim K.T."/>
            <person name="Kim M.S."/>
            <person name="Lee J.M."/>
            <person name="Cheong K."/>
            <person name="Shin H.S."/>
            <person name="Kim S.B."/>
            <person name="Han K."/>
            <person name="Lee J."/>
            <person name="Park M."/>
            <person name="Lee H.A."/>
            <person name="Lee H.Y."/>
            <person name="Lee Y."/>
            <person name="Oh S."/>
            <person name="Lee J.H."/>
            <person name="Choi E."/>
            <person name="Choi E."/>
            <person name="Lee S.E."/>
            <person name="Jeon J."/>
            <person name="Kim H."/>
            <person name="Choi G."/>
            <person name="Song H."/>
            <person name="Lee J."/>
            <person name="Lee S.C."/>
            <person name="Kwon J.K."/>
            <person name="Lee H.Y."/>
            <person name="Koo N."/>
            <person name="Hong Y."/>
            <person name="Kim R.W."/>
            <person name="Kang W.H."/>
            <person name="Huh J.H."/>
            <person name="Kang B.C."/>
            <person name="Yang T.J."/>
            <person name="Lee Y.H."/>
            <person name="Bennetzen J.L."/>
            <person name="Choi D."/>
        </authorList>
    </citation>
    <scope>NUCLEOTIDE SEQUENCE [LARGE SCALE GENOMIC DNA]</scope>
    <source>
        <strain evidence="3">cv. CM334</strain>
    </source>
</reference>
<dbReference type="STRING" id="4072.A0A2G2YWD7"/>
<dbReference type="Proteomes" id="UP000222542">
    <property type="component" value="Unassembled WGS sequence"/>
</dbReference>
<dbReference type="GO" id="GO:0006952">
    <property type="term" value="P:defense response"/>
    <property type="evidence" value="ECO:0007669"/>
    <property type="project" value="InterPro"/>
</dbReference>
<evidence type="ECO:0000313" key="3">
    <source>
        <dbReference type="Proteomes" id="UP000222542"/>
    </source>
</evidence>
<dbReference type="EMBL" id="AYRZ02000008">
    <property type="protein sequence ID" value="PHT74023.1"/>
    <property type="molecule type" value="Genomic_DNA"/>
</dbReference>
<accession>A0A2G2YWD7</accession>
<dbReference type="CDD" id="cd04051">
    <property type="entry name" value="C2_SRC2_like"/>
    <property type="match status" value="1"/>
</dbReference>
<dbReference type="InterPro" id="IPR044750">
    <property type="entry name" value="C2_SRC2/BAP"/>
</dbReference>
<reference evidence="2 3" key="1">
    <citation type="journal article" date="2014" name="Nat. Genet.">
        <title>Genome sequence of the hot pepper provides insights into the evolution of pungency in Capsicum species.</title>
        <authorList>
            <person name="Kim S."/>
            <person name="Park M."/>
            <person name="Yeom S.I."/>
            <person name="Kim Y.M."/>
            <person name="Lee J.M."/>
            <person name="Lee H.A."/>
            <person name="Seo E."/>
            <person name="Choi J."/>
            <person name="Cheong K."/>
            <person name="Kim K.T."/>
            <person name="Jung K."/>
            <person name="Lee G.W."/>
            <person name="Oh S.K."/>
            <person name="Bae C."/>
            <person name="Kim S.B."/>
            <person name="Lee H.Y."/>
            <person name="Kim S.Y."/>
            <person name="Kim M.S."/>
            <person name="Kang B.C."/>
            <person name="Jo Y.D."/>
            <person name="Yang H.B."/>
            <person name="Jeong H.J."/>
            <person name="Kang W.H."/>
            <person name="Kwon J.K."/>
            <person name="Shin C."/>
            <person name="Lim J.Y."/>
            <person name="Park J.H."/>
            <person name="Huh J.H."/>
            <person name="Kim J.S."/>
            <person name="Kim B.D."/>
            <person name="Cohen O."/>
            <person name="Paran I."/>
            <person name="Suh M.C."/>
            <person name="Lee S.B."/>
            <person name="Kim Y.K."/>
            <person name="Shin Y."/>
            <person name="Noh S.J."/>
            <person name="Park J."/>
            <person name="Seo Y.S."/>
            <person name="Kwon S.Y."/>
            <person name="Kim H.A."/>
            <person name="Park J.M."/>
            <person name="Kim H.J."/>
            <person name="Choi S.B."/>
            <person name="Bosland P.W."/>
            <person name="Reeves G."/>
            <person name="Jo S.H."/>
            <person name="Lee B.W."/>
            <person name="Cho H.T."/>
            <person name="Choi H.S."/>
            <person name="Lee M.S."/>
            <person name="Yu Y."/>
            <person name="Do Choi Y."/>
            <person name="Park B.S."/>
            <person name="van Deynze A."/>
            <person name="Ashrafi H."/>
            <person name="Hill T."/>
            <person name="Kim W.T."/>
            <person name="Pai H.S."/>
            <person name="Ahn H.K."/>
            <person name="Yeam I."/>
            <person name="Giovannoni J.J."/>
            <person name="Rose J.K."/>
            <person name="Sorensen I."/>
            <person name="Lee S.J."/>
            <person name="Kim R.W."/>
            <person name="Choi I.Y."/>
            <person name="Choi B.S."/>
            <person name="Lim J.S."/>
            <person name="Lee Y.H."/>
            <person name="Choi D."/>
        </authorList>
    </citation>
    <scope>NUCLEOTIDE SEQUENCE [LARGE SCALE GENOMIC DNA]</scope>
    <source>
        <strain evidence="3">cv. CM334</strain>
    </source>
</reference>
<dbReference type="PANTHER" id="PTHR32246:SF114">
    <property type="entry name" value="C2 DOMAIN-CONTAINING PROTEIN"/>
    <property type="match status" value="1"/>
</dbReference>
<evidence type="ECO:0000259" key="1">
    <source>
        <dbReference type="PROSITE" id="PS50004"/>
    </source>
</evidence>
<keyword evidence="3" id="KW-1185">Reference proteome</keyword>
<dbReference type="AlphaFoldDB" id="A0A2G2YWD7"/>
<name>A0A2G2YWD7_CAPAN</name>
<dbReference type="PANTHER" id="PTHR32246">
    <property type="entry name" value="INGRESSION PROTEIN FIC1"/>
    <property type="match status" value="1"/>
</dbReference>
<dbReference type="Pfam" id="PF00168">
    <property type="entry name" value="C2"/>
    <property type="match status" value="1"/>
</dbReference>
<gene>
    <name evidence="2" type="ORF">T459_21300</name>
</gene>
<dbReference type="InterPro" id="IPR000008">
    <property type="entry name" value="C2_dom"/>
</dbReference>
<protein>
    <recommendedName>
        <fullName evidence="1">C2 domain-containing protein</fullName>
    </recommendedName>
</protein>
<proteinExistence type="predicted"/>
<dbReference type="InterPro" id="IPR035892">
    <property type="entry name" value="C2_domain_sf"/>
</dbReference>
<dbReference type="Gene3D" id="2.60.40.150">
    <property type="entry name" value="C2 domain"/>
    <property type="match status" value="1"/>
</dbReference>
<feature type="domain" description="C2" evidence="1">
    <location>
        <begin position="1"/>
        <end position="110"/>
    </location>
</feature>
<comment type="caution">
    <text evidence="2">The sequence shown here is derived from an EMBL/GenBank/DDBJ whole genome shotgun (WGS) entry which is preliminary data.</text>
</comment>
<dbReference type="PROSITE" id="PS50004">
    <property type="entry name" value="C2"/>
    <property type="match status" value="1"/>
</dbReference>
<dbReference type="SMART" id="SM00239">
    <property type="entry name" value="C2"/>
    <property type="match status" value="1"/>
</dbReference>
<evidence type="ECO:0000313" key="2">
    <source>
        <dbReference type="EMBL" id="PHT74023.1"/>
    </source>
</evidence>